<protein>
    <recommendedName>
        <fullName evidence="1">ATP-dependent DNA helicase</fullName>
        <ecNumber evidence="1">5.6.2.3</ecNumber>
    </recommendedName>
</protein>
<comment type="similarity">
    <text evidence="1">Belongs to the helicase family.</text>
</comment>
<comment type="cofactor">
    <cofactor evidence="1">
        <name>Mg(2+)</name>
        <dbReference type="ChEBI" id="CHEBI:18420"/>
    </cofactor>
</comment>
<keyword evidence="1" id="KW-0234">DNA repair</keyword>
<dbReference type="GO" id="GO:0006310">
    <property type="term" value="P:DNA recombination"/>
    <property type="evidence" value="ECO:0007669"/>
    <property type="project" value="UniProtKB-KW"/>
</dbReference>
<comment type="catalytic activity">
    <reaction evidence="1">
        <text>ATP + H2O = ADP + phosphate + H(+)</text>
        <dbReference type="Rhea" id="RHEA:13065"/>
        <dbReference type="ChEBI" id="CHEBI:15377"/>
        <dbReference type="ChEBI" id="CHEBI:15378"/>
        <dbReference type="ChEBI" id="CHEBI:30616"/>
        <dbReference type="ChEBI" id="CHEBI:43474"/>
        <dbReference type="ChEBI" id="CHEBI:456216"/>
        <dbReference type="EC" id="5.6.2.3"/>
    </reaction>
</comment>
<evidence type="ECO:0000313" key="4">
    <source>
        <dbReference type="Proteomes" id="UP001620645"/>
    </source>
</evidence>
<sequence length="396" mass="43966">MNELNKKNQVDYYDCGQFGDAFCGHCGARLLLGESNMIKRGRRQTSCCANGSVDTEQTRTEFDELQLPPPAYVHGLVDAVEERVREAFLNNIMAFNNTFAFASTHGERAHAEQMGGRMDTCKYNGQFTFLFSDLIAPGVRRPTTNTNDVGLKGLPVGYDFQHQAQLLEEDNILDSFYGEDAGQRRKPPQQVAVEQIGRLNPDQRDAFAEISTSILGGCDQKLFFLEGAGGCGKTYFYNTLIKWCIAGNPPLDGNANSQWVRNQELQRDTVVAAASTGIAALLLIGGGTAHRHFYVPNDVSQETPPMLNFESAKADQLRRAQLIIIDEISMLSNTVLDYIDRLLRDVCANASPFGNKVVLCLQAEFKNSDMPKISRRSRRLLSLFTHSFADLSLRAA</sequence>
<keyword evidence="1" id="KW-0227">DNA damage</keyword>
<comment type="caution">
    <text evidence="3">The sequence shown here is derived from an EMBL/GenBank/DDBJ whole genome shotgun (WGS) entry which is preliminary data.</text>
</comment>
<dbReference type="GO" id="GO:0006281">
    <property type="term" value="P:DNA repair"/>
    <property type="evidence" value="ECO:0007669"/>
    <property type="project" value="UniProtKB-KW"/>
</dbReference>
<reference evidence="3 4" key="1">
    <citation type="submission" date="2024-10" db="EMBL/GenBank/DDBJ databases">
        <authorList>
            <person name="Kim D."/>
        </authorList>
    </citation>
    <scope>NUCLEOTIDE SEQUENCE [LARGE SCALE GENOMIC DNA]</scope>
    <source>
        <strain evidence="3">Taebaek</strain>
    </source>
</reference>
<dbReference type="GO" id="GO:0005524">
    <property type="term" value="F:ATP binding"/>
    <property type="evidence" value="ECO:0007669"/>
    <property type="project" value="UniProtKB-KW"/>
</dbReference>
<dbReference type="PANTHER" id="PTHR10492">
    <property type="match status" value="1"/>
</dbReference>
<dbReference type="GO" id="GO:0043139">
    <property type="term" value="F:5'-3' DNA helicase activity"/>
    <property type="evidence" value="ECO:0007669"/>
    <property type="project" value="UniProtKB-EC"/>
</dbReference>
<organism evidence="3 4">
    <name type="scientific">Heterodera schachtii</name>
    <name type="common">Sugarbeet cyst nematode worm</name>
    <name type="synonym">Tylenchus schachtii</name>
    <dbReference type="NCBI Taxonomy" id="97005"/>
    <lineage>
        <taxon>Eukaryota</taxon>
        <taxon>Metazoa</taxon>
        <taxon>Ecdysozoa</taxon>
        <taxon>Nematoda</taxon>
        <taxon>Chromadorea</taxon>
        <taxon>Rhabditida</taxon>
        <taxon>Tylenchina</taxon>
        <taxon>Tylenchomorpha</taxon>
        <taxon>Tylenchoidea</taxon>
        <taxon>Heteroderidae</taxon>
        <taxon>Heteroderinae</taxon>
        <taxon>Heterodera</taxon>
    </lineage>
</organism>
<dbReference type="SUPFAM" id="SSF52540">
    <property type="entry name" value="P-loop containing nucleoside triphosphate hydrolases"/>
    <property type="match status" value="1"/>
</dbReference>
<dbReference type="GO" id="GO:0016787">
    <property type="term" value="F:hydrolase activity"/>
    <property type="evidence" value="ECO:0007669"/>
    <property type="project" value="UniProtKB-KW"/>
</dbReference>
<dbReference type="Pfam" id="PF05970">
    <property type="entry name" value="PIF1"/>
    <property type="match status" value="1"/>
</dbReference>
<dbReference type="InterPro" id="IPR027417">
    <property type="entry name" value="P-loop_NTPase"/>
</dbReference>
<evidence type="ECO:0000313" key="3">
    <source>
        <dbReference type="EMBL" id="KAL3079415.1"/>
    </source>
</evidence>
<dbReference type="Proteomes" id="UP001620645">
    <property type="component" value="Unassembled WGS sequence"/>
</dbReference>
<keyword evidence="1" id="KW-0067">ATP-binding</keyword>
<dbReference type="PANTHER" id="PTHR10492:SF57">
    <property type="entry name" value="ATP-DEPENDENT DNA HELICASE"/>
    <property type="match status" value="1"/>
</dbReference>
<feature type="domain" description="DNA helicase Pif1-like DEAD-box helicase" evidence="2">
    <location>
        <begin position="266"/>
        <end position="360"/>
    </location>
</feature>
<keyword evidence="4" id="KW-1185">Reference proteome</keyword>
<proteinExistence type="inferred from homology"/>
<gene>
    <name evidence="3" type="ORF">niasHS_013061</name>
</gene>
<keyword evidence="1" id="KW-0378">Hydrolase</keyword>
<keyword evidence="1" id="KW-0547">Nucleotide-binding</keyword>
<keyword evidence="1" id="KW-0233">DNA recombination</keyword>
<accession>A0ABD2INL4</accession>
<dbReference type="Gene3D" id="3.40.50.300">
    <property type="entry name" value="P-loop containing nucleotide triphosphate hydrolases"/>
    <property type="match status" value="1"/>
</dbReference>
<keyword evidence="1" id="KW-0347">Helicase</keyword>
<name>A0ABD2INL4_HETSC</name>
<evidence type="ECO:0000256" key="1">
    <source>
        <dbReference type="RuleBase" id="RU363044"/>
    </source>
</evidence>
<dbReference type="EMBL" id="JBICCN010000301">
    <property type="protein sequence ID" value="KAL3079415.1"/>
    <property type="molecule type" value="Genomic_DNA"/>
</dbReference>
<dbReference type="EC" id="5.6.2.3" evidence="1"/>
<dbReference type="AlphaFoldDB" id="A0ABD2INL4"/>
<evidence type="ECO:0000259" key="2">
    <source>
        <dbReference type="Pfam" id="PF05970"/>
    </source>
</evidence>
<dbReference type="InterPro" id="IPR010285">
    <property type="entry name" value="DNA_helicase_pif1-like_DEAD"/>
</dbReference>